<evidence type="ECO:0000313" key="2">
    <source>
        <dbReference type="EMBL" id="KKQ35795.1"/>
    </source>
</evidence>
<dbReference type="EMBL" id="LBTH01000015">
    <property type="protein sequence ID" value="KKQ35795.1"/>
    <property type="molecule type" value="Genomic_DNA"/>
</dbReference>
<feature type="transmembrane region" description="Helical" evidence="1">
    <location>
        <begin position="219"/>
        <end position="239"/>
    </location>
</feature>
<keyword evidence="1" id="KW-0472">Membrane</keyword>
<reference evidence="2 3" key="1">
    <citation type="journal article" date="2015" name="Nature">
        <title>rRNA introns, odd ribosomes, and small enigmatic genomes across a large radiation of phyla.</title>
        <authorList>
            <person name="Brown C.T."/>
            <person name="Hug L.A."/>
            <person name="Thomas B.C."/>
            <person name="Sharon I."/>
            <person name="Castelle C.J."/>
            <person name="Singh A."/>
            <person name="Wilkins M.J."/>
            <person name="Williams K.H."/>
            <person name="Banfield J.F."/>
        </authorList>
    </citation>
    <scope>NUCLEOTIDE SEQUENCE [LARGE SCALE GENOMIC DNA]</scope>
</reference>
<keyword evidence="1" id="KW-0812">Transmembrane</keyword>
<accession>A0A0G0HB93</accession>
<dbReference type="AlphaFoldDB" id="A0A0G0HB93"/>
<sequence length="306" mass="33700">MKSLKKLTKKSRRRLFKKALLVMLLVTTIVTIFTTTLSKVEAKEEVPESAGKDYLYKTSAEKDENGEITFKHTGFFPSTFKSAICIMGNCDALLTDEDGNPITSKSGQNVYIRDGGAIAQLGNMSQSMYDHPPASGIVYAQDQWNMITNGQKAYAQTDSDASDSWVYYPGLGFNILSPITKFWLMSRNIAYLAMILVIIVIAFLVAFRSSFSGQTQVTIANSIPNIILALVMITISYPLSGLAIDLITVGANLVQQVLVQNTFSPGYEVWTATDLNANLFGLETPDELGDLAKYEGDAKYHLQIII</sequence>
<keyword evidence="1" id="KW-1133">Transmembrane helix</keyword>
<feature type="transmembrane region" description="Helical" evidence="1">
    <location>
        <begin position="189"/>
        <end position="207"/>
    </location>
</feature>
<comment type="caution">
    <text evidence="2">The sequence shown here is derived from an EMBL/GenBank/DDBJ whole genome shotgun (WGS) entry which is preliminary data.</text>
</comment>
<name>A0A0G0HB93_9BACT</name>
<evidence type="ECO:0000256" key="1">
    <source>
        <dbReference type="SAM" id="Phobius"/>
    </source>
</evidence>
<dbReference type="Proteomes" id="UP000034852">
    <property type="component" value="Unassembled WGS sequence"/>
</dbReference>
<proteinExistence type="predicted"/>
<protein>
    <submittedName>
        <fullName evidence="2">Uncharacterized protein</fullName>
    </submittedName>
</protein>
<evidence type="ECO:0000313" key="3">
    <source>
        <dbReference type="Proteomes" id="UP000034852"/>
    </source>
</evidence>
<gene>
    <name evidence="2" type="ORF">US52_C0015G0004</name>
</gene>
<organism evidence="2 3">
    <name type="scientific">candidate division WS6 bacterium GW2011_GWA2_37_6</name>
    <dbReference type="NCBI Taxonomy" id="1619087"/>
    <lineage>
        <taxon>Bacteria</taxon>
        <taxon>Candidatus Dojkabacteria</taxon>
    </lineage>
</organism>